<evidence type="ECO:0000256" key="1">
    <source>
        <dbReference type="ARBA" id="ARBA00023242"/>
    </source>
</evidence>
<evidence type="ECO:0000313" key="4">
    <source>
        <dbReference type="EMBL" id="KAH7125894.1"/>
    </source>
</evidence>
<dbReference type="CDD" id="cd00067">
    <property type="entry name" value="GAL4"/>
    <property type="match status" value="1"/>
</dbReference>
<dbReference type="OrthoDB" id="4475584at2759"/>
<protein>
    <recommendedName>
        <fullName evidence="3">Zn(2)-C6 fungal-type domain-containing protein</fullName>
    </recommendedName>
</protein>
<dbReference type="Gene3D" id="4.10.240.10">
    <property type="entry name" value="Zn(2)-C6 fungal-type DNA-binding domain"/>
    <property type="match status" value="1"/>
</dbReference>
<dbReference type="InterPro" id="IPR001138">
    <property type="entry name" value="Zn2Cys6_DnaBD"/>
</dbReference>
<dbReference type="AlphaFoldDB" id="A0A9P9DVN6"/>
<comment type="caution">
    <text evidence="4">The sequence shown here is derived from an EMBL/GenBank/DDBJ whole genome shotgun (WGS) entry which is preliminary data.</text>
</comment>
<keyword evidence="1" id="KW-0539">Nucleus</keyword>
<dbReference type="GO" id="GO:0008270">
    <property type="term" value="F:zinc ion binding"/>
    <property type="evidence" value="ECO:0007669"/>
    <property type="project" value="InterPro"/>
</dbReference>
<dbReference type="SUPFAM" id="SSF57701">
    <property type="entry name" value="Zn2/Cys6 DNA-binding domain"/>
    <property type="match status" value="1"/>
</dbReference>
<organism evidence="4 5">
    <name type="scientific">Dactylonectria macrodidyma</name>
    <dbReference type="NCBI Taxonomy" id="307937"/>
    <lineage>
        <taxon>Eukaryota</taxon>
        <taxon>Fungi</taxon>
        <taxon>Dikarya</taxon>
        <taxon>Ascomycota</taxon>
        <taxon>Pezizomycotina</taxon>
        <taxon>Sordariomycetes</taxon>
        <taxon>Hypocreomycetidae</taxon>
        <taxon>Hypocreales</taxon>
        <taxon>Nectriaceae</taxon>
        <taxon>Dactylonectria</taxon>
    </lineage>
</organism>
<dbReference type="GO" id="GO:0005634">
    <property type="term" value="C:nucleus"/>
    <property type="evidence" value="ECO:0007669"/>
    <property type="project" value="TreeGrafter"/>
</dbReference>
<evidence type="ECO:0000259" key="3">
    <source>
        <dbReference type="PROSITE" id="PS50048"/>
    </source>
</evidence>
<dbReference type="GO" id="GO:0000981">
    <property type="term" value="F:DNA-binding transcription factor activity, RNA polymerase II-specific"/>
    <property type="evidence" value="ECO:0007669"/>
    <property type="project" value="InterPro"/>
</dbReference>
<evidence type="ECO:0000313" key="5">
    <source>
        <dbReference type="Proteomes" id="UP000738349"/>
    </source>
</evidence>
<evidence type="ECO:0000256" key="2">
    <source>
        <dbReference type="SAM" id="MobiDB-lite"/>
    </source>
</evidence>
<dbReference type="CDD" id="cd12148">
    <property type="entry name" value="fungal_TF_MHR"/>
    <property type="match status" value="1"/>
</dbReference>
<dbReference type="Proteomes" id="UP000738349">
    <property type="component" value="Unassembled WGS sequence"/>
</dbReference>
<feature type="compositionally biased region" description="Low complexity" evidence="2">
    <location>
        <begin position="163"/>
        <end position="181"/>
    </location>
</feature>
<feature type="region of interest" description="Disordered" evidence="2">
    <location>
        <begin position="136"/>
        <end position="183"/>
    </location>
</feature>
<dbReference type="GO" id="GO:0045944">
    <property type="term" value="P:positive regulation of transcription by RNA polymerase II"/>
    <property type="evidence" value="ECO:0007669"/>
    <property type="project" value="TreeGrafter"/>
</dbReference>
<feature type="region of interest" description="Disordered" evidence="2">
    <location>
        <begin position="1"/>
        <end position="31"/>
    </location>
</feature>
<dbReference type="InterPro" id="IPR036864">
    <property type="entry name" value="Zn2-C6_fun-type_DNA-bd_sf"/>
</dbReference>
<dbReference type="EMBL" id="JAGMUV010000020">
    <property type="protein sequence ID" value="KAH7125894.1"/>
    <property type="molecule type" value="Genomic_DNA"/>
</dbReference>
<feature type="domain" description="Zn(2)-C6 fungal-type" evidence="3">
    <location>
        <begin position="31"/>
        <end position="61"/>
    </location>
</feature>
<dbReference type="PANTHER" id="PTHR37534">
    <property type="entry name" value="TRANSCRIPTIONAL ACTIVATOR PROTEIN UGA3"/>
    <property type="match status" value="1"/>
</dbReference>
<sequence length="554" mass="61600">MTRKDSRSDGLPGEEEAPKQQVTRHTRTRNGCQRCRARRRKCDEVKPQCGRCADAHVSCQYLTRLSFLERNSQTLAKDMMSGVVGDTLETPAYSTIQFVSDPSSDSATHVPAVFQSVQPSQIIARASETIDVPNASETIAVGGPPRQSSPESRPSYVNHDAESSGNPANSAATTSTSPTPGVSRESHTIYLLKHYQTHVAPWLDVYDLSRTFGLLVPQLATSSPPVLDALLQLAAVSSGSEPPGMSQKSNTAVLWQQATLLPSRVPLFSALNMIVTFVLSRMQIFIRDVPGTWELIFETGGAKPTFSMYKFEDRSHQIMWYSTVALMSRLEFAYCLMHENAPAWGSEVLREIATEPLGSEDSQKIVNISLRCLSLLGDIMGLCFEPPEQGGAVQNTPPARPRLEIWKTLLAKLQAWYEDRPPEFRPLAEFEDHRTISPLILFTSAAATCANVMCHIAMNILLSHKPRTAQQDESESTNMSPLWHARRVCGIASTSHEQYAQCWDPCMIAAFFYAARRMTHQSQQDELLLCLQSLKAAGWRVDTLSQRLRREWGA</sequence>
<reference evidence="4" key="1">
    <citation type="journal article" date="2021" name="Nat. Commun.">
        <title>Genetic determinants of endophytism in the Arabidopsis root mycobiome.</title>
        <authorList>
            <person name="Mesny F."/>
            <person name="Miyauchi S."/>
            <person name="Thiergart T."/>
            <person name="Pickel B."/>
            <person name="Atanasova L."/>
            <person name="Karlsson M."/>
            <person name="Huettel B."/>
            <person name="Barry K.W."/>
            <person name="Haridas S."/>
            <person name="Chen C."/>
            <person name="Bauer D."/>
            <person name="Andreopoulos W."/>
            <person name="Pangilinan J."/>
            <person name="LaButti K."/>
            <person name="Riley R."/>
            <person name="Lipzen A."/>
            <person name="Clum A."/>
            <person name="Drula E."/>
            <person name="Henrissat B."/>
            <person name="Kohler A."/>
            <person name="Grigoriev I.V."/>
            <person name="Martin F.M."/>
            <person name="Hacquard S."/>
        </authorList>
    </citation>
    <scope>NUCLEOTIDE SEQUENCE</scope>
    <source>
        <strain evidence="4">MPI-CAGE-AT-0147</strain>
    </source>
</reference>
<dbReference type="PROSITE" id="PS50048">
    <property type="entry name" value="ZN2_CY6_FUNGAL_2"/>
    <property type="match status" value="1"/>
</dbReference>
<dbReference type="SMART" id="SM00066">
    <property type="entry name" value="GAL4"/>
    <property type="match status" value="1"/>
</dbReference>
<gene>
    <name evidence="4" type="ORF">EDB81DRAFT_201844</name>
</gene>
<name>A0A9P9DVN6_9HYPO</name>
<dbReference type="PANTHER" id="PTHR37534:SF4">
    <property type="entry name" value="ZN(II)2CYS6 TRANSCRIPTION FACTOR (EUROFUNG)"/>
    <property type="match status" value="1"/>
</dbReference>
<keyword evidence="5" id="KW-1185">Reference proteome</keyword>
<dbReference type="PROSITE" id="PS00463">
    <property type="entry name" value="ZN2_CY6_FUNGAL_1"/>
    <property type="match status" value="1"/>
</dbReference>
<proteinExistence type="predicted"/>
<feature type="compositionally biased region" description="Low complexity" evidence="2">
    <location>
        <begin position="144"/>
        <end position="155"/>
    </location>
</feature>
<dbReference type="GO" id="GO:0000976">
    <property type="term" value="F:transcription cis-regulatory region binding"/>
    <property type="evidence" value="ECO:0007669"/>
    <property type="project" value="TreeGrafter"/>
</dbReference>
<accession>A0A9P9DVN6</accession>
<dbReference type="Pfam" id="PF00172">
    <property type="entry name" value="Zn_clus"/>
    <property type="match status" value="1"/>
</dbReference>